<evidence type="ECO:0000256" key="5">
    <source>
        <dbReference type="ARBA" id="ARBA00023167"/>
    </source>
</evidence>
<dbReference type="PANTHER" id="PTHR11808:SF50">
    <property type="entry name" value="CYSTATHIONINE BETA-LYASE"/>
    <property type="match status" value="1"/>
</dbReference>
<dbReference type="EC" id="4.4.1.13" evidence="2"/>
<dbReference type="Pfam" id="PF01053">
    <property type="entry name" value="Cys_Met_Meta_PP"/>
    <property type="match status" value="1"/>
</dbReference>
<dbReference type="PROSITE" id="PS00868">
    <property type="entry name" value="CYS_MET_METAB_PP"/>
    <property type="match status" value="1"/>
</dbReference>
<evidence type="ECO:0000313" key="8">
    <source>
        <dbReference type="EMBL" id="GJT84409.1"/>
    </source>
</evidence>
<dbReference type="PANTHER" id="PTHR11808">
    <property type="entry name" value="TRANS-SULFURATION ENZYME FAMILY MEMBER"/>
    <property type="match status" value="1"/>
</dbReference>
<dbReference type="InterPro" id="IPR000277">
    <property type="entry name" value="Cys/Met-Metab_PyrdxlP-dep_enz"/>
</dbReference>
<dbReference type="PIRSF" id="PIRSF001434">
    <property type="entry name" value="CGS"/>
    <property type="match status" value="1"/>
</dbReference>
<organism evidence="8 9">
    <name type="scientific">Tanacetum coccineum</name>
    <dbReference type="NCBI Taxonomy" id="301880"/>
    <lineage>
        <taxon>Eukaryota</taxon>
        <taxon>Viridiplantae</taxon>
        <taxon>Streptophyta</taxon>
        <taxon>Embryophyta</taxon>
        <taxon>Tracheophyta</taxon>
        <taxon>Spermatophyta</taxon>
        <taxon>Magnoliopsida</taxon>
        <taxon>eudicotyledons</taxon>
        <taxon>Gunneridae</taxon>
        <taxon>Pentapetalae</taxon>
        <taxon>asterids</taxon>
        <taxon>campanulids</taxon>
        <taxon>Asterales</taxon>
        <taxon>Asteraceae</taxon>
        <taxon>Asteroideae</taxon>
        <taxon>Anthemideae</taxon>
        <taxon>Anthemidinae</taxon>
        <taxon>Tanacetum</taxon>
    </lineage>
</organism>
<dbReference type="InterPro" id="IPR054542">
    <property type="entry name" value="Cys_met_metab_PP"/>
</dbReference>
<dbReference type="InterPro" id="IPR015421">
    <property type="entry name" value="PyrdxlP-dep_Trfase_major"/>
</dbReference>
<sequence length="375" mass="40652">MAASSLISSMFIAPSPAELNNRSLVADTCSIEEVGHKEPSVVTILMNFANKFDPYDASSTPLYQTATYKQPSATAYGPYDYTRGGNPTRDVLESLMAKLDKADRALCFTSGMAALSAATHLVKPGEEIVAGEDIYGGSDRLLSQVIPERGVMASGYNQPKTKLVWLESPTNPQQQISDIRKIAKIAHDNGALLMVDNSIMSPVLCQPLELGADFVMNAATKFVAGHSDVMAGVLTVRGERLAEELYFLQCAEGAGLAPFDCWICLRGIKTMALRVERQQVNAQKIAEFLASHPLVTKVNYAGLPNHPGHSLHYSQAKGAGSVLSFETGSLSLSKYVVETTKYFAITVSFEVSNSSSFMGQADLQTSFAHFKDYFY</sequence>
<keyword evidence="4 7" id="KW-0663">Pyridoxal phosphate</keyword>
<comment type="similarity">
    <text evidence="7">Belongs to the trans-sulfuration enzymes family.</text>
</comment>
<reference evidence="8" key="1">
    <citation type="journal article" date="2022" name="Int. J. Mol. Sci.">
        <title>Draft Genome of Tanacetum Coccineum: Genomic Comparison of Closely Related Tanacetum-Family Plants.</title>
        <authorList>
            <person name="Yamashiro T."/>
            <person name="Shiraishi A."/>
            <person name="Nakayama K."/>
            <person name="Satake H."/>
        </authorList>
    </citation>
    <scope>NUCLEOTIDE SEQUENCE</scope>
</reference>
<evidence type="ECO:0000256" key="1">
    <source>
        <dbReference type="ARBA" id="ARBA00001933"/>
    </source>
</evidence>
<gene>
    <name evidence="8" type="ORF">Tco_1058751</name>
</gene>
<evidence type="ECO:0000256" key="7">
    <source>
        <dbReference type="RuleBase" id="RU362118"/>
    </source>
</evidence>
<comment type="caution">
    <text evidence="8">The sequence shown here is derived from an EMBL/GenBank/DDBJ whole genome shotgun (WGS) entry which is preliminary data.</text>
</comment>
<evidence type="ECO:0000313" key="9">
    <source>
        <dbReference type="Proteomes" id="UP001151760"/>
    </source>
</evidence>
<dbReference type="SUPFAM" id="SSF53383">
    <property type="entry name" value="PLP-dependent transferases"/>
    <property type="match status" value="1"/>
</dbReference>
<comment type="cofactor">
    <cofactor evidence="1 7">
        <name>pyridoxal 5'-phosphate</name>
        <dbReference type="ChEBI" id="CHEBI:597326"/>
    </cofactor>
</comment>
<reference evidence="8" key="2">
    <citation type="submission" date="2022-01" db="EMBL/GenBank/DDBJ databases">
        <authorList>
            <person name="Yamashiro T."/>
            <person name="Shiraishi A."/>
            <person name="Satake H."/>
            <person name="Nakayama K."/>
        </authorList>
    </citation>
    <scope>NUCLEOTIDE SEQUENCE</scope>
</reference>
<accession>A0ABQ5HA00</accession>
<dbReference type="Proteomes" id="UP001151760">
    <property type="component" value="Unassembled WGS sequence"/>
</dbReference>
<dbReference type="Gene3D" id="3.90.1150.10">
    <property type="entry name" value="Aspartate Aminotransferase, domain 1"/>
    <property type="match status" value="1"/>
</dbReference>
<dbReference type="EMBL" id="BQNB010019355">
    <property type="protein sequence ID" value="GJT84409.1"/>
    <property type="molecule type" value="Genomic_DNA"/>
</dbReference>
<keyword evidence="9" id="KW-1185">Reference proteome</keyword>
<name>A0ABQ5HA00_9ASTR</name>
<dbReference type="Gene3D" id="3.40.640.10">
    <property type="entry name" value="Type I PLP-dependent aspartate aminotransferase-like (Major domain)"/>
    <property type="match status" value="1"/>
</dbReference>
<evidence type="ECO:0000256" key="6">
    <source>
        <dbReference type="ARBA" id="ARBA00023239"/>
    </source>
</evidence>
<keyword evidence="5" id="KW-0486">Methionine biosynthesis</keyword>
<proteinExistence type="inferred from homology"/>
<protein>
    <recommendedName>
        <fullName evidence="2">cysteine-S-conjugate beta-lyase</fullName>
        <ecNumber evidence="2">4.4.1.13</ecNumber>
    </recommendedName>
</protein>
<evidence type="ECO:0000256" key="2">
    <source>
        <dbReference type="ARBA" id="ARBA00012224"/>
    </source>
</evidence>
<evidence type="ECO:0000256" key="4">
    <source>
        <dbReference type="ARBA" id="ARBA00022898"/>
    </source>
</evidence>
<dbReference type="InterPro" id="IPR015422">
    <property type="entry name" value="PyrdxlP-dep_Trfase_small"/>
</dbReference>
<evidence type="ECO:0000256" key="3">
    <source>
        <dbReference type="ARBA" id="ARBA00022605"/>
    </source>
</evidence>
<keyword evidence="3" id="KW-0028">Amino-acid biosynthesis</keyword>
<dbReference type="InterPro" id="IPR015424">
    <property type="entry name" value="PyrdxlP-dep_Trfase"/>
</dbReference>
<keyword evidence="6" id="KW-0456">Lyase</keyword>